<dbReference type="InterPro" id="IPR001130">
    <property type="entry name" value="TatD-like"/>
</dbReference>
<evidence type="ECO:0000256" key="2">
    <source>
        <dbReference type="ARBA" id="ARBA00022722"/>
    </source>
</evidence>
<dbReference type="Pfam" id="PF01026">
    <property type="entry name" value="TatD_DNase"/>
    <property type="match status" value="1"/>
</dbReference>
<evidence type="ECO:0000256" key="3">
    <source>
        <dbReference type="ARBA" id="ARBA00022723"/>
    </source>
</evidence>
<keyword evidence="4" id="KW-0378">Hydrolase</keyword>
<keyword evidence="2" id="KW-0540">Nuclease</keyword>
<evidence type="ECO:0000256" key="4">
    <source>
        <dbReference type="ARBA" id="ARBA00022801"/>
    </source>
</evidence>
<evidence type="ECO:0000256" key="1">
    <source>
        <dbReference type="ARBA" id="ARBA00009275"/>
    </source>
</evidence>
<dbReference type="GO" id="GO:0046872">
    <property type="term" value="F:metal ion binding"/>
    <property type="evidence" value="ECO:0007669"/>
    <property type="project" value="UniProtKB-KW"/>
</dbReference>
<dbReference type="GO" id="GO:0008296">
    <property type="term" value="F:3'-5'-DNA exonuclease activity"/>
    <property type="evidence" value="ECO:0007669"/>
    <property type="project" value="TreeGrafter"/>
</dbReference>
<dbReference type="OrthoDB" id="6079689at2759"/>
<comment type="caution">
    <text evidence="5">The sequence shown here is derived from an EMBL/GenBank/DDBJ whole genome shotgun (WGS) entry which is preliminary data.</text>
</comment>
<keyword evidence="3" id="KW-0479">Metal-binding</keyword>
<name>A0A0L0ULQ9_9BASI</name>
<comment type="similarity">
    <text evidence="1">Belongs to the metallo-dependent hydrolases superfamily. TatD-type hydrolase family.</text>
</comment>
<dbReference type="Proteomes" id="UP000054564">
    <property type="component" value="Unassembled WGS sequence"/>
</dbReference>
<dbReference type="SUPFAM" id="SSF51556">
    <property type="entry name" value="Metallo-dependent hydrolases"/>
    <property type="match status" value="1"/>
</dbReference>
<dbReference type="GO" id="GO:0005829">
    <property type="term" value="C:cytosol"/>
    <property type="evidence" value="ECO:0007669"/>
    <property type="project" value="TreeGrafter"/>
</dbReference>
<dbReference type="PANTHER" id="PTHR10060:SF15">
    <property type="entry name" value="DEOXYRIBONUCLEASE TATDN1"/>
    <property type="match status" value="1"/>
</dbReference>
<dbReference type="EMBL" id="AJIL01003463">
    <property type="protein sequence ID" value="KNE87992.1"/>
    <property type="molecule type" value="Genomic_DNA"/>
</dbReference>
<reference evidence="6" key="1">
    <citation type="submission" date="2014-03" db="EMBL/GenBank/DDBJ databases">
        <title>The Genome Sequence of Puccinia striiformis f. sp. tritici PST-78.</title>
        <authorList>
            <consortium name="The Broad Institute Genome Sequencing Platform"/>
            <person name="Cuomo C."/>
            <person name="Hulbert S."/>
            <person name="Chen X."/>
            <person name="Walker B."/>
            <person name="Young S.K."/>
            <person name="Zeng Q."/>
            <person name="Gargeya S."/>
            <person name="Fitzgerald M."/>
            <person name="Haas B."/>
            <person name="Abouelleil A."/>
            <person name="Alvarado L."/>
            <person name="Arachchi H.M."/>
            <person name="Berlin A.M."/>
            <person name="Chapman S.B."/>
            <person name="Goldberg J."/>
            <person name="Griggs A."/>
            <person name="Gujja S."/>
            <person name="Hansen M."/>
            <person name="Howarth C."/>
            <person name="Imamovic A."/>
            <person name="Larimer J."/>
            <person name="McCowan C."/>
            <person name="Montmayeur A."/>
            <person name="Murphy C."/>
            <person name="Neiman D."/>
            <person name="Pearson M."/>
            <person name="Priest M."/>
            <person name="Roberts A."/>
            <person name="Saif S."/>
            <person name="Shea T."/>
            <person name="Sisk P."/>
            <person name="Sykes S."/>
            <person name="Wortman J."/>
            <person name="Nusbaum C."/>
            <person name="Birren B."/>
        </authorList>
    </citation>
    <scope>NUCLEOTIDE SEQUENCE [LARGE SCALE GENOMIC DNA]</scope>
    <source>
        <strain evidence="6">race PST-78</strain>
    </source>
</reference>
<sequence length="69" mass="8101">YDRLSHASKETQLRHFPPQLDLATKYKLPLFLHSRTSEAHQDFIRIIKTHQSKHEIQDLLPIRKKGVGS</sequence>
<dbReference type="AlphaFoldDB" id="A0A0L0ULQ9"/>
<evidence type="ECO:0000313" key="5">
    <source>
        <dbReference type="EMBL" id="KNE87992.1"/>
    </source>
</evidence>
<protein>
    <submittedName>
        <fullName evidence="5">Uncharacterized protein</fullName>
    </submittedName>
</protein>
<dbReference type="InterPro" id="IPR032466">
    <property type="entry name" value="Metal_Hydrolase"/>
</dbReference>
<keyword evidence="6" id="KW-1185">Reference proteome</keyword>
<organism evidence="5 6">
    <name type="scientific">Puccinia striiformis f. sp. tritici PST-78</name>
    <dbReference type="NCBI Taxonomy" id="1165861"/>
    <lineage>
        <taxon>Eukaryota</taxon>
        <taxon>Fungi</taxon>
        <taxon>Dikarya</taxon>
        <taxon>Basidiomycota</taxon>
        <taxon>Pucciniomycotina</taxon>
        <taxon>Pucciniomycetes</taxon>
        <taxon>Pucciniales</taxon>
        <taxon>Pucciniaceae</taxon>
        <taxon>Puccinia</taxon>
    </lineage>
</organism>
<dbReference type="Gene3D" id="3.20.20.140">
    <property type="entry name" value="Metal-dependent hydrolases"/>
    <property type="match status" value="1"/>
</dbReference>
<proteinExistence type="inferred from homology"/>
<evidence type="ECO:0000313" key="6">
    <source>
        <dbReference type="Proteomes" id="UP000054564"/>
    </source>
</evidence>
<dbReference type="InterPro" id="IPR050891">
    <property type="entry name" value="TatD-type_Hydrolase"/>
</dbReference>
<gene>
    <name evidence="5" type="ORF">PSTG_18614</name>
</gene>
<dbReference type="STRING" id="1165861.A0A0L0ULQ9"/>
<accession>A0A0L0ULQ9</accession>
<feature type="non-terminal residue" evidence="5">
    <location>
        <position position="1"/>
    </location>
</feature>
<dbReference type="PANTHER" id="PTHR10060">
    <property type="entry name" value="TATD FAMILY DEOXYRIBONUCLEASE"/>
    <property type="match status" value="1"/>
</dbReference>